<keyword evidence="2" id="KW-1185">Reference proteome</keyword>
<reference evidence="2" key="1">
    <citation type="submission" date="2017-08" db="EMBL/GenBank/DDBJ databases">
        <title>Direct submision.</title>
        <authorList>
            <person name="Kim S.-J."/>
            <person name="Rhee S.-K."/>
        </authorList>
    </citation>
    <scope>NUCLEOTIDE SEQUENCE [LARGE SCALE GENOMIC DNA]</scope>
    <source>
        <strain evidence="2">GI5</strain>
    </source>
</reference>
<evidence type="ECO:0008006" key="3">
    <source>
        <dbReference type="Google" id="ProtNLM"/>
    </source>
</evidence>
<dbReference type="Gene3D" id="3.40.50.300">
    <property type="entry name" value="P-loop containing nucleotide triphosphate hydrolases"/>
    <property type="match status" value="1"/>
</dbReference>
<evidence type="ECO:0000313" key="2">
    <source>
        <dbReference type="Proteomes" id="UP000235116"/>
    </source>
</evidence>
<dbReference type="EMBL" id="CP022684">
    <property type="protein sequence ID" value="AUM13751.1"/>
    <property type="molecule type" value="Genomic_DNA"/>
</dbReference>
<dbReference type="SUPFAM" id="SSF52540">
    <property type="entry name" value="P-loop containing nucleoside triphosphate hydrolases"/>
    <property type="match status" value="1"/>
</dbReference>
<organism evidence="1 2">
    <name type="scientific">Ketobacter alkanivorans</name>
    <dbReference type="NCBI Taxonomy" id="1917421"/>
    <lineage>
        <taxon>Bacteria</taxon>
        <taxon>Pseudomonadati</taxon>
        <taxon>Pseudomonadota</taxon>
        <taxon>Gammaproteobacteria</taxon>
        <taxon>Pseudomonadales</taxon>
        <taxon>Ketobacteraceae</taxon>
        <taxon>Ketobacter</taxon>
    </lineage>
</organism>
<evidence type="ECO:0000313" key="1">
    <source>
        <dbReference type="EMBL" id="AUM13751.1"/>
    </source>
</evidence>
<name>A0A2K9LNN6_9GAMM</name>
<dbReference type="InterPro" id="IPR027417">
    <property type="entry name" value="P-loop_NTPase"/>
</dbReference>
<sequence>MQLIDSAYRTRYKLRNLLGSSRIAFFLMRIWPFWKNNRIAQSGTQLCIEGFPRSSNTFLYKVVKSWNPEIAIAHHLHIPMQAIYSAERSIPTVILVRRPEDAIAGAMNRQAWLTTSLCLKAYISFYSLILKKPKNILIFKFEDVIHNPSEVIAKINSRYNINLELVPWSKDQEDIVFTMTRNNPHHTAKDKPKKEELKQYIVNDPIYSIAEAIYSETAKKAVLI</sequence>
<dbReference type="AlphaFoldDB" id="A0A2K9LNN6"/>
<gene>
    <name evidence="1" type="ORF">Kalk_15550</name>
</gene>
<proteinExistence type="predicted"/>
<protein>
    <recommendedName>
        <fullName evidence="3">Sulfotransferase domain-containing protein</fullName>
    </recommendedName>
</protein>
<dbReference type="Proteomes" id="UP000235116">
    <property type="component" value="Chromosome"/>
</dbReference>
<accession>A0A2K9LNN6</accession>
<dbReference type="KEGG" id="kak:Kalk_15550"/>